<comment type="caution">
    <text evidence="1">The sequence shown here is derived from an EMBL/GenBank/DDBJ whole genome shotgun (WGS) entry which is preliminary data.</text>
</comment>
<proteinExistence type="predicted"/>
<sequence>MLFPILRSTVLPSFLYLLKSKLSATMDLRNTIVRASNLCGVPGLVGRHLKAHLPTDWATTYLGHHLTLHFSLHAPNIEGCANFDSHGNLMLQSLRTKKKWLKPPPIIHSSTCWKAW</sequence>
<evidence type="ECO:0000313" key="2">
    <source>
        <dbReference type="Proteomes" id="UP001227192"/>
    </source>
</evidence>
<reference evidence="1" key="1">
    <citation type="submission" date="2015-06" db="EMBL/GenBank/DDBJ databases">
        <authorList>
            <person name="Nguyen H."/>
        </authorList>
    </citation>
    <scope>NUCLEOTIDE SEQUENCE</scope>
    <source>
        <strain evidence="1">DAOM 180753</strain>
    </source>
</reference>
<gene>
    <name evidence="1" type="ORF">VN97_g10283</name>
</gene>
<reference evidence="1" key="2">
    <citation type="journal article" date="2016" name="Fungal Biol.">
        <title>Ochratoxin A production by Penicillium thymicola.</title>
        <authorList>
            <person name="Nguyen H.D.T."/>
            <person name="McMullin D.R."/>
            <person name="Ponomareva E."/>
            <person name="Riley R."/>
            <person name="Pomraning K.R."/>
            <person name="Baker S.E."/>
            <person name="Seifert K.A."/>
        </authorList>
    </citation>
    <scope>NUCLEOTIDE SEQUENCE</scope>
    <source>
        <strain evidence="1">DAOM 180753</strain>
    </source>
</reference>
<dbReference type="AlphaFoldDB" id="A0AAI9TA31"/>
<dbReference type="Proteomes" id="UP001227192">
    <property type="component" value="Unassembled WGS sequence"/>
</dbReference>
<organism evidence="1 2">
    <name type="scientific">Penicillium thymicola</name>
    <dbReference type="NCBI Taxonomy" id="293382"/>
    <lineage>
        <taxon>Eukaryota</taxon>
        <taxon>Fungi</taxon>
        <taxon>Dikarya</taxon>
        <taxon>Ascomycota</taxon>
        <taxon>Pezizomycotina</taxon>
        <taxon>Eurotiomycetes</taxon>
        <taxon>Eurotiomycetidae</taxon>
        <taxon>Eurotiales</taxon>
        <taxon>Aspergillaceae</taxon>
        <taxon>Penicillium</taxon>
    </lineage>
</organism>
<name>A0AAI9TA31_PENTH</name>
<evidence type="ECO:0000313" key="1">
    <source>
        <dbReference type="EMBL" id="KAJ9483129.1"/>
    </source>
</evidence>
<dbReference type="EMBL" id="LACB01000465">
    <property type="protein sequence ID" value="KAJ9483129.1"/>
    <property type="molecule type" value="Genomic_DNA"/>
</dbReference>
<protein>
    <submittedName>
        <fullName evidence="1">Uncharacterized protein</fullName>
    </submittedName>
</protein>
<keyword evidence="2" id="KW-1185">Reference proteome</keyword>
<accession>A0AAI9TA31</accession>